<comment type="similarity">
    <text evidence="2">Belongs to the GTR/RAG GTP-binding protein family.</text>
</comment>
<dbReference type="SUPFAM" id="SSF55729">
    <property type="entry name" value="Acyl-CoA N-acyltransferases (Nat)"/>
    <property type="match status" value="1"/>
</dbReference>
<dbReference type="Gene3D" id="3.40.50.300">
    <property type="entry name" value="P-loop containing nucleotide triphosphate hydrolases"/>
    <property type="match status" value="1"/>
</dbReference>
<dbReference type="EMBL" id="LR000193">
    <property type="protein sequence ID" value="SVE69812.1"/>
    <property type="molecule type" value="mRNA"/>
</dbReference>
<dbReference type="SUPFAM" id="SSF52540">
    <property type="entry name" value="P-loop containing nucleoside triphosphate hydrolases"/>
    <property type="match status" value="1"/>
</dbReference>
<evidence type="ECO:0000256" key="2">
    <source>
        <dbReference type="ARBA" id="ARBA00007756"/>
    </source>
</evidence>
<evidence type="ECO:0000256" key="1">
    <source>
        <dbReference type="ARBA" id="ARBA00004308"/>
    </source>
</evidence>
<gene>
    <name evidence="11" type="primary">EOG090X06NC</name>
</gene>
<evidence type="ECO:0000256" key="7">
    <source>
        <dbReference type="ARBA" id="ARBA00023136"/>
    </source>
</evidence>
<evidence type="ECO:0000256" key="9">
    <source>
        <dbReference type="SAM" id="Coils"/>
    </source>
</evidence>
<dbReference type="InterPro" id="IPR039400">
    <property type="entry name" value="RagC/D"/>
</dbReference>
<protein>
    <recommendedName>
        <fullName evidence="3">Histone acetyltransferase type B catalytic subunit</fullName>
    </recommendedName>
</protein>
<dbReference type="InterPro" id="IPR016181">
    <property type="entry name" value="Acyl_CoA_acyltransferase"/>
</dbReference>
<proteinExistence type="evidence at transcript level"/>
<comment type="subcellular location">
    <subcellularLocation>
        <location evidence="1">Endomembrane system</location>
    </subcellularLocation>
</comment>
<dbReference type="Gene3D" id="3.90.360.10">
    <property type="entry name" value="Histone acetyl transferase 1 (HAT1), N-terminal domain"/>
    <property type="match status" value="1"/>
</dbReference>
<evidence type="ECO:0000256" key="6">
    <source>
        <dbReference type="ARBA" id="ARBA00023134"/>
    </source>
</evidence>
<dbReference type="GO" id="GO:0012505">
    <property type="term" value="C:endomembrane system"/>
    <property type="evidence" value="ECO:0007669"/>
    <property type="project" value="UniProtKB-SubCell"/>
</dbReference>
<dbReference type="Gene3D" id="3.40.630.30">
    <property type="match status" value="1"/>
</dbReference>
<organism evidence="11">
    <name type="scientific">Eubosmina coregoni</name>
    <dbReference type="NCBI Taxonomy" id="186181"/>
    <lineage>
        <taxon>Eukaryota</taxon>
        <taxon>Metazoa</taxon>
        <taxon>Ecdysozoa</taxon>
        <taxon>Arthropoda</taxon>
        <taxon>Crustacea</taxon>
        <taxon>Branchiopoda</taxon>
        <taxon>Diplostraca</taxon>
        <taxon>Cladocera</taxon>
        <taxon>Anomopoda</taxon>
        <taxon>Bosminidae</taxon>
        <taxon>Eubosmina</taxon>
    </lineage>
</organism>
<keyword evidence="7" id="KW-0472">Membrane</keyword>
<dbReference type="GO" id="GO:0031509">
    <property type="term" value="P:subtelomeric heterochromatin formation"/>
    <property type="evidence" value="ECO:0007669"/>
    <property type="project" value="InterPro"/>
</dbReference>
<dbReference type="Pfam" id="PF21183">
    <property type="entry name" value="HAT1_C"/>
    <property type="match status" value="1"/>
</dbReference>
<dbReference type="InterPro" id="IPR037113">
    <property type="entry name" value="Hat1_N_sf"/>
</dbReference>
<dbReference type="GO" id="GO:0000781">
    <property type="term" value="C:chromosome, telomeric region"/>
    <property type="evidence" value="ECO:0007669"/>
    <property type="project" value="GOC"/>
</dbReference>
<dbReference type="InterPro" id="IPR027417">
    <property type="entry name" value="P-loop_NTPase"/>
</dbReference>
<evidence type="ECO:0000256" key="5">
    <source>
        <dbReference type="ARBA" id="ARBA00022801"/>
    </source>
</evidence>
<dbReference type="GO" id="GO:0042393">
    <property type="term" value="F:histone binding"/>
    <property type="evidence" value="ECO:0007669"/>
    <property type="project" value="InterPro"/>
</dbReference>
<dbReference type="InterPro" id="IPR048776">
    <property type="entry name" value="HAT1_C"/>
</dbReference>
<keyword evidence="4" id="KW-0547">Nucleotide-binding</keyword>
<feature type="coiled-coil region" evidence="9">
    <location>
        <begin position="563"/>
        <end position="590"/>
    </location>
</feature>
<keyword evidence="6" id="KW-0342">GTP-binding</keyword>
<dbReference type="Gene3D" id="1.10.10.390">
    <property type="match status" value="1"/>
</dbReference>
<evidence type="ECO:0000256" key="8">
    <source>
        <dbReference type="ARBA" id="ARBA00049117"/>
    </source>
</evidence>
<dbReference type="GO" id="GO:0005634">
    <property type="term" value="C:nucleus"/>
    <property type="evidence" value="ECO:0007669"/>
    <property type="project" value="UniProtKB-SubCell"/>
</dbReference>
<dbReference type="PANTHER" id="PTHR12046">
    <property type="entry name" value="HISTONE ACETYLTRANSFERASE TYPE B CATALYTIC SUBUNIT"/>
    <property type="match status" value="1"/>
</dbReference>
<name>A0A4Y7LPL8_9CRUS</name>
<sequence>MSYEQEEEDQYGPGYEVGSYTKDYNDGPYDGENDMTINTNPEGKPRILLMGLRRSGKSSIQKVVFHKMSPNETLFLESTNKIVKDEISNSSFVQFQIWDFPGQVDFFDPNFDCEMIFGGCGALVFVIDAQDDYIDALMKLNLTVTRAYKVNPNIRFEVFIHKVDGLSDDHKIEAQRDIHQRANDELMEEGSYMKHVLQTYIIDSNEALDLKLVRKPEDVHNDEKTFKPEMSHQIFGENESIFGYQDLKVQLYYSAGKLNTYLGVKYQKKIEPKQFDGATADNIMEALPPKLQPGFMTNLDDFMASIAKEDSFIPPGEILSTYAVNKGSAKERNFEMRTCTIEEPDFLSYHERLQTFLLWYVDAASFISIDDDRWRFYLIFEKYQCDGKPRYAICGYATVYLYFAYPNKTRPRISQFLVLPPFQRMGLGAELLNVIYRSFLKDSNILDITVEDPSEEFVRLRDFVDAQNCKKLESFSKESLQEGFSSKMVEDAQRELKINKKQARRIYEILRFHATNIANPEEYRAYRLDIKRRLNIPYQKEASDYKKLQKALNPDELRSTMSTSSREQRVENLEKQYQQLESEYRHTLERLASSK</sequence>
<dbReference type="Pfam" id="PF04670">
    <property type="entry name" value="Gtr1_RagA"/>
    <property type="match status" value="1"/>
</dbReference>
<evidence type="ECO:0000256" key="4">
    <source>
        <dbReference type="ARBA" id="ARBA00022741"/>
    </source>
</evidence>
<reference evidence="11" key="1">
    <citation type="submission" date="2018-08" db="EMBL/GenBank/DDBJ databases">
        <authorList>
            <person name="Cornetti L."/>
        </authorList>
    </citation>
    <scope>NUCLEOTIDE SEQUENCE</scope>
    <source>
        <strain evidence="11">FI-BAL1-1</strain>
    </source>
</reference>
<dbReference type="GO" id="GO:0004402">
    <property type="term" value="F:histone acetyltransferase activity"/>
    <property type="evidence" value="ECO:0007669"/>
    <property type="project" value="InterPro"/>
</dbReference>
<dbReference type="InterPro" id="IPR006762">
    <property type="entry name" value="Gtr1_RagA"/>
</dbReference>
<dbReference type="GO" id="GO:0016787">
    <property type="term" value="F:hydrolase activity"/>
    <property type="evidence" value="ECO:0007669"/>
    <property type="project" value="UniProtKB-KW"/>
</dbReference>
<accession>A0A4Y7LPL8</accession>
<dbReference type="CDD" id="cd11385">
    <property type="entry name" value="RagC_like"/>
    <property type="match status" value="1"/>
</dbReference>
<comment type="catalytic activity">
    <reaction evidence="8">
        <text>GTP + H2O = GDP + phosphate + H(+)</text>
        <dbReference type="Rhea" id="RHEA:19669"/>
        <dbReference type="ChEBI" id="CHEBI:15377"/>
        <dbReference type="ChEBI" id="CHEBI:15378"/>
        <dbReference type="ChEBI" id="CHEBI:37565"/>
        <dbReference type="ChEBI" id="CHEBI:43474"/>
        <dbReference type="ChEBI" id="CHEBI:58189"/>
    </reaction>
    <physiologicalReaction direction="left-to-right" evidence="8">
        <dbReference type="Rhea" id="RHEA:19670"/>
    </physiologicalReaction>
</comment>
<evidence type="ECO:0000256" key="3">
    <source>
        <dbReference type="ARBA" id="ARBA00021268"/>
    </source>
</evidence>
<dbReference type="InterPro" id="IPR013523">
    <property type="entry name" value="Hist_AcTrfase_HAT1_C"/>
</dbReference>
<feature type="domain" description="Histone acetyltransferase type B catalytic subunit C-terminal" evidence="10">
    <location>
        <begin position="461"/>
        <end position="512"/>
    </location>
</feature>
<evidence type="ECO:0000259" key="10">
    <source>
        <dbReference type="Pfam" id="PF21183"/>
    </source>
</evidence>
<dbReference type="FunFam" id="3.40.50.300:FF:001086">
    <property type="entry name" value="GTP-binding protein GTR2"/>
    <property type="match status" value="1"/>
</dbReference>
<dbReference type="AlphaFoldDB" id="A0A4Y7LPL8"/>
<keyword evidence="9" id="KW-0175">Coiled coil</keyword>
<dbReference type="GO" id="GO:0005525">
    <property type="term" value="F:GTP binding"/>
    <property type="evidence" value="ECO:0007669"/>
    <property type="project" value="UniProtKB-KW"/>
</dbReference>
<evidence type="ECO:0000313" key="11">
    <source>
        <dbReference type="EMBL" id="SVE69812.1"/>
    </source>
</evidence>
<dbReference type="InterPro" id="IPR017380">
    <property type="entry name" value="Hist_AcTrfase_B-typ_cat-su"/>
</dbReference>
<keyword evidence="5" id="KW-0378">Hydrolase</keyword>
<dbReference type="CDD" id="cd04301">
    <property type="entry name" value="NAT_SF"/>
    <property type="match status" value="1"/>
</dbReference>